<evidence type="ECO:0000313" key="3">
    <source>
        <dbReference type="Proteomes" id="UP000324767"/>
    </source>
</evidence>
<protein>
    <submittedName>
        <fullName evidence="2">Uncharacterized protein</fullName>
    </submittedName>
</protein>
<accession>A0A5M8PBE6</accession>
<dbReference type="OrthoDB" id="5504568at2759"/>
<feature type="compositionally biased region" description="Polar residues" evidence="1">
    <location>
        <begin position="1"/>
        <end position="15"/>
    </location>
</feature>
<gene>
    <name evidence="2" type="ORF">FRX48_09610</name>
</gene>
<organism evidence="2 3">
    <name type="scientific">Lasallia pustulata</name>
    <dbReference type="NCBI Taxonomy" id="136370"/>
    <lineage>
        <taxon>Eukaryota</taxon>
        <taxon>Fungi</taxon>
        <taxon>Dikarya</taxon>
        <taxon>Ascomycota</taxon>
        <taxon>Pezizomycotina</taxon>
        <taxon>Lecanoromycetes</taxon>
        <taxon>OSLEUM clade</taxon>
        <taxon>Umbilicariomycetidae</taxon>
        <taxon>Umbilicariales</taxon>
        <taxon>Umbilicariaceae</taxon>
        <taxon>Lasallia</taxon>
    </lineage>
</organism>
<comment type="caution">
    <text evidence="2">The sequence shown here is derived from an EMBL/GenBank/DDBJ whole genome shotgun (WGS) entry which is preliminary data.</text>
</comment>
<evidence type="ECO:0000313" key="2">
    <source>
        <dbReference type="EMBL" id="KAA6406555.1"/>
    </source>
</evidence>
<dbReference type="EMBL" id="VXIT01000025">
    <property type="protein sequence ID" value="KAA6406555.1"/>
    <property type="molecule type" value="Genomic_DNA"/>
</dbReference>
<evidence type="ECO:0000256" key="1">
    <source>
        <dbReference type="SAM" id="MobiDB-lite"/>
    </source>
</evidence>
<dbReference type="AlphaFoldDB" id="A0A5M8PBE6"/>
<sequence length="501" mass="57181">MATNPHNLCSGSSATLPPIIPEDTLPGEPEVQDSQSVYNTPAASDNTIAMNTQIQLAKIQLASEKECTKQAELKARGQSTPDPLVPAPKHPRYEKRVKDKDLYRTKDYPHYRQYVHQIEQLPMELCLEESNRYLDYLVAERWTAHCDEKSMEDTWDNQKAFLESQLGDRDNRVYNTCMEWMNCYKLGSESDDEYLCRSDELLAQIGNEAKDYHQIQLMVFFKGLDQAMKQKICGHCVFPNSREDLVTLAKKLHPSTGSETHCQGHRTTVRPYDVRHTTSTTYDVRQYDMVALADIFGRTATSEHSNTMAPTLRSGQASKTVDNQSGQASKTVDNQTAPAIDTPDTANGGEGAAAEAGNSNDTDDDVEAATAHNQEVIDHQQRQIRREYLDEINQSRELMPEQFSTEWDFIVWAGTYLEKTTMSDWRRQKEQHDRAWITYDNYLKVLEQNLSPGEDTDERNIVAFNAAKPNANNTITSWYKKLYELYRFLPDAYKQMGEAPI</sequence>
<dbReference type="Proteomes" id="UP000324767">
    <property type="component" value="Unassembled WGS sequence"/>
</dbReference>
<reference evidence="2 3" key="1">
    <citation type="submission" date="2019-09" db="EMBL/GenBank/DDBJ databases">
        <title>The hologenome of the rock-dwelling lichen Lasallia pustulata.</title>
        <authorList>
            <person name="Greshake Tzovaras B."/>
            <person name="Segers F."/>
            <person name="Bicker A."/>
            <person name="Dal Grande F."/>
            <person name="Otte J."/>
            <person name="Hankeln T."/>
            <person name="Schmitt I."/>
            <person name="Ebersberger I."/>
        </authorList>
    </citation>
    <scope>NUCLEOTIDE SEQUENCE [LARGE SCALE GENOMIC DNA]</scope>
    <source>
        <strain evidence="2">A1-1</strain>
    </source>
</reference>
<feature type="compositionally biased region" description="Polar residues" evidence="1">
    <location>
        <begin position="303"/>
        <end position="337"/>
    </location>
</feature>
<proteinExistence type="predicted"/>
<name>A0A5M8PBE6_9LECA</name>
<feature type="region of interest" description="Disordered" evidence="1">
    <location>
        <begin position="1"/>
        <end position="35"/>
    </location>
</feature>
<feature type="region of interest" description="Disordered" evidence="1">
    <location>
        <begin position="303"/>
        <end position="365"/>
    </location>
</feature>